<gene>
    <name evidence="6" type="ORF">SADUNF_Sadunf03G0135300</name>
</gene>
<evidence type="ECO:0000313" key="7">
    <source>
        <dbReference type="Proteomes" id="UP000657918"/>
    </source>
</evidence>
<comment type="subcellular location">
    <subcellularLocation>
        <location evidence="1">Secreted</location>
    </subcellularLocation>
</comment>
<dbReference type="EMBL" id="JADGMS010000003">
    <property type="protein sequence ID" value="KAF9686213.1"/>
    <property type="molecule type" value="Genomic_DNA"/>
</dbReference>
<evidence type="ECO:0000256" key="3">
    <source>
        <dbReference type="ARBA" id="ARBA00022471"/>
    </source>
</evidence>
<evidence type="ECO:0000313" key="6">
    <source>
        <dbReference type="EMBL" id="KAF9686213.1"/>
    </source>
</evidence>
<protein>
    <recommendedName>
        <fullName evidence="8">Plant self-incompatibility S1</fullName>
    </recommendedName>
</protein>
<dbReference type="GO" id="GO:0060320">
    <property type="term" value="P:rejection of self pollen"/>
    <property type="evidence" value="ECO:0007669"/>
    <property type="project" value="UniProtKB-KW"/>
</dbReference>
<dbReference type="GO" id="GO:0005576">
    <property type="term" value="C:extracellular region"/>
    <property type="evidence" value="ECO:0007669"/>
    <property type="project" value="UniProtKB-SubCell"/>
</dbReference>
<keyword evidence="5" id="KW-0732">Signal</keyword>
<organism evidence="6 7">
    <name type="scientific">Salix dunnii</name>
    <dbReference type="NCBI Taxonomy" id="1413687"/>
    <lineage>
        <taxon>Eukaryota</taxon>
        <taxon>Viridiplantae</taxon>
        <taxon>Streptophyta</taxon>
        <taxon>Embryophyta</taxon>
        <taxon>Tracheophyta</taxon>
        <taxon>Spermatophyta</taxon>
        <taxon>Magnoliopsida</taxon>
        <taxon>eudicotyledons</taxon>
        <taxon>Gunneridae</taxon>
        <taxon>Pentapetalae</taxon>
        <taxon>rosids</taxon>
        <taxon>fabids</taxon>
        <taxon>Malpighiales</taxon>
        <taxon>Salicaceae</taxon>
        <taxon>Saliceae</taxon>
        <taxon>Salix</taxon>
    </lineage>
</organism>
<dbReference type="PANTHER" id="PTHR35630">
    <property type="entry name" value="LEGUMINOSIN GROUP486 SECRETED PEPTIDE"/>
    <property type="match status" value="1"/>
</dbReference>
<sequence length="167" mass="19376">MSGVLQKGMAKFTSDIGSYKKDGRLIRRSTAPNKMTFWVNSLLFLALQLCFLSAAATNEHDDHPLPTVHVINALPKSSKPMSVSCSSSNIDIGEQSLVNGEVYKWRVSQRKLHYCVAIWERFFASWHAFQPRRDGNHETLFWMVKEDGFFISWDKAKWVKKYRWETE</sequence>
<dbReference type="InterPro" id="IPR010264">
    <property type="entry name" value="Self-incomp_S1"/>
</dbReference>
<name>A0A835N4P4_9ROSI</name>
<keyword evidence="3" id="KW-0713">Self-incompatibility</keyword>
<dbReference type="OrthoDB" id="826549at2759"/>
<evidence type="ECO:0000256" key="4">
    <source>
        <dbReference type="ARBA" id="ARBA00022525"/>
    </source>
</evidence>
<reference evidence="6 7" key="1">
    <citation type="submission" date="2020-10" db="EMBL/GenBank/DDBJ databases">
        <title>Plant Genome Project.</title>
        <authorList>
            <person name="Zhang R.-G."/>
        </authorList>
    </citation>
    <scope>NUCLEOTIDE SEQUENCE [LARGE SCALE GENOMIC DNA]</scope>
    <source>
        <strain evidence="6">FAFU-HL-1</strain>
        <tissue evidence="6">Leaf</tissue>
    </source>
</reference>
<dbReference type="AlphaFoldDB" id="A0A835N4P4"/>
<evidence type="ECO:0000256" key="5">
    <source>
        <dbReference type="ARBA" id="ARBA00022729"/>
    </source>
</evidence>
<evidence type="ECO:0000256" key="2">
    <source>
        <dbReference type="ARBA" id="ARBA00005581"/>
    </source>
</evidence>
<accession>A0A835N4P4</accession>
<comment type="similarity">
    <text evidence="2">Belongs to the plant self-incompatibility (S1) protein family.</text>
</comment>
<proteinExistence type="inferred from homology"/>
<evidence type="ECO:0008006" key="8">
    <source>
        <dbReference type="Google" id="ProtNLM"/>
    </source>
</evidence>
<evidence type="ECO:0000256" key="1">
    <source>
        <dbReference type="ARBA" id="ARBA00004613"/>
    </source>
</evidence>
<dbReference type="Proteomes" id="UP000657918">
    <property type="component" value="Unassembled WGS sequence"/>
</dbReference>
<dbReference type="PANTHER" id="PTHR35630:SF1">
    <property type="entry name" value="LEGUMINOSIN GROUP486 SECRETED PEPTIDE"/>
    <property type="match status" value="1"/>
</dbReference>
<keyword evidence="4" id="KW-0964">Secreted</keyword>
<comment type="caution">
    <text evidence="6">The sequence shown here is derived from an EMBL/GenBank/DDBJ whole genome shotgun (WGS) entry which is preliminary data.</text>
</comment>
<keyword evidence="7" id="KW-1185">Reference proteome</keyword>
<dbReference type="Pfam" id="PF05938">
    <property type="entry name" value="Self-incomp_S1"/>
    <property type="match status" value="1"/>
</dbReference>